<dbReference type="InterPro" id="IPR029058">
    <property type="entry name" value="AB_hydrolase_fold"/>
</dbReference>
<dbReference type="PANTHER" id="PTHR42886:SF23">
    <property type="entry name" value="1-ACYLGLYCEROL-3-PHOSPHATE O-ACYLTRANSFERASE ICT1-RELATED"/>
    <property type="match status" value="1"/>
</dbReference>
<evidence type="ECO:0000256" key="1">
    <source>
        <dbReference type="SAM" id="MobiDB-lite"/>
    </source>
</evidence>
<dbReference type="EMBL" id="CAKXYY010000002">
    <property type="protein sequence ID" value="CAH2350822.1"/>
    <property type="molecule type" value="Genomic_DNA"/>
</dbReference>
<feature type="domain" description="AB hydrolase-1" evidence="2">
    <location>
        <begin position="158"/>
        <end position="501"/>
    </location>
</feature>
<feature type="compositionally biased region" description="Polar residues" evidence="1">
    <location>
        <begin position="1"/>
        <end position="11"/>
    </location>
</feature>
<dbReference type="GO" id="GO:0042171">
    <property type="term" value="F:lysophosphatidic acid acyltransferase activity"/>
    <property type="evidence" value="ECO:0007669"/>
    <property type="project" value="TreeGrafter"/>
</dbReference>
<protein>
    <submittedName>
        <fullName evidence="3">Cardiolipin-specific deacylase 1, mitochondrial</fullName>
    </submittedName>
</protein>
<dbReference type="Gene3D" id="3.40.50.1820">
    <property type="entry name" value="alpha/beta hydrolase"/>
    <property type="match status" value="1"/>
</dbReference>
<evidence type="ECO:0000313" key="4">
    <source>
        <dbReference type="Proteomes" id="UP000837801"/>
    </source>
</evidence>
<reference evidence="3" key="1">
    <citation type="submission" date="2022-03" db="EMBL/GenBank/DDBJ databases">
        <authorList>
            <person name="Legras J.-L."/>
            <person name="Devillers H."/>
            <person name="Grondin C."/>
        </authorList>
    </citation>
    <scope>NUCLEOTIDE SEQUENCE</scope>
    <source>
        <strain evidence="3">CLIB 1423</strain>
    </source>
</reference>
<dbReference type="InterPro" id="IPR000073">
    <property type="entry name" value="AB_hydrolase_1"/>
</dbReference>
<dbReference type="GO" id="GO:0035965">
    <property type="term" value="P:cardiolipin acyl-chain remodeling"/>
    <property type="evidence" value="ECO:0007669"/>
    <property type="project" value="TreeGrafter"/>
</dbReference>
<dbReference type="OrthoDB" id="7457040at2759"/>
<sequence>MATTSTLTSELQGPADSSGINAAPPKTEMSNRRNSISLKQSILDWWSSPSELSRASFSSNSSSASSSTAATSVKSTFASSRLKNLKIEYNLYKAIFSDEIYVVPPGDAIIDDDELQDYPYYAQILDIELDDGNFLHEFYLQNNLDRPADGNDDQVLDLVVVHGYMAASGYFLKNYEQLLRSTPGIRIHALDLLGFGNSSRPKFPQELLTTPEDHEAQIKQTLEVENWFIDRIEEWRVKRGIKKFKLIAHSMGAYLMSCYLMKYNNGKEKSVHEFLAVSPMGTEPNYQSLINDSKYQFNHHAIGGDPFKELTARQKNITGGSQEDSTSNGKLSQIWKDLGAPKFPKVYVLRKLWEWNKSPFQALQLFGPFYSKLLSYWSFQRFANLVGNEDEATKDTDNTDLILKLHYYSFSIFNQFQGSGELAITKLINHEILAKLPLADRGLVEYLASNNVKTMWMYGDRDWMNSNGGKYVHDKISKLKSGISEFQVIKGAGHHIYLDNPEEFNKSSIQFLGLGK</sequence>
<dbReference type="Pfam" id="PF00561">
    <property type="entry name" value="Abhydrolase_1"/>
    <property type="match status" value="1"/>
</dbReference>
<dbReference type="SUPFAM" id="SSF53474">
    <property type="entry name" value="alpha/beta-Hydrolases"/>
    <property type="match status" value="1"/>
</dbReference>
<organism evidence="3 4">
    <name type="scientific">[Candida] railenensis</name>
    <dbReference type="NCBI Taxonomy" id="45579"/>
    <lineage>
        <taxon>Eukaryota</taxon>
        <taxon>Fungi</taxon>
        <taxon>Dikarya</taxon>
        <taxon>Ascomycota</taxon>
        <taxon>Saccharomycotina</taxon>
        <taxon>Pichiomycetes</taxon>
        <taxon>Debaryomycetaceae</taxon>
        <taxon>Kurtzmaniella</taxon>
    </lineage>
</organism>
<keyword evidence="4" id="KW-1185">Reference proteome</keyword>
<evidence type="ECO:0000313" key="3">
    <source>
        <dbReference type="EMBL" id="CAH2350822.1"/>
    </source>
</evidence>
<comment type="caution">
    <text evidence="3">The sequence shown here is derived from an EMBL/GenBank/DDBJ whole genome shotgun (WGS) entry which is preliminary data.</text>
</comment>
<accession>A0A9P0VWW3</accession>
<dbReference type="GO" id="GO:0005743">
    <property type="term" value="C:mitochondrial inner membrane"/>
    <property type="evidence" value="ECO:0007669"/>
    <property type="project" value="TreeGrafter"/>
</dbReference>
<dbReference type="Proteomes" id="UP000837801">
    <property type="component" value="Unassembled WGS sequence"/>
</dbReference>
<dbReference type="GO" id="GO:0055088">
    <property type="term" value="P:lipid homeostasis"/>
    <property type="evidence" value="ECO:0007669"/>
    <property type="project" value="TreeGrafter"/>
</dbReference>
<gene>
    <name evidence="3" type="ORF">CLIB1423_02S05952</name>
</gene>
<proteinExistence type="predicted"/>
<dbReference type="GO" id="GO:0006654">
    <property type="term" value="P:phosphatidic acid biosynthetic process"/>
    <property type="evidence" value="ECO:0007669"/>
    <property type="project" value="TreeGrafter"/>
</dbReference>
<name>A0A9P0VWW3_9ASCO</name>
<dbReference type="GO" id="GO:0004623">
    <property type="term" value="F:phospholipase A2 activity"/>
    <property type="evidence" value="ECO:0007669"/>
    <property type="project" value="TreeGrafter"/>
</dbReference>
<feature type="region of interest" description="Disordered" evidence="1">
    <location>
        <begin position="1"/>
        <end position="33"/>
    </location>
</feature>
<evidence type="ECO:0000259" key="2">
    <source>
        <dbReference type="Pfam" id="PF00561"/>
    </source>
</evidence>
<dbReference type="AlphaFoldDB" id="A0A9P0VWW3"/>
<dbReference type="PANTHER" id="PTHR42886">
    <property type="entry name" value="RE40534P-RELATED"/>
    <property type="match status" value="1"/>
</dbReference>